<accession>A0A843VB86</accession>
<proteinExistence type="predicted"/>
<feature type="non-terminal residue" evidence="2">
    <location>
        <position position="677"/>
    </location>
</feature>
<evidence type="ECO:0000313" key="3">
    <source>
        <dbReference type="Proteomes" id="UP000652761"/>
    </source>
</evidence>
<gene>
    <name evidence="2" type="ORF">Taro_026363</name>
</gene>
<evidence type="ECO:0000256" key="1">
    <source>
        <dbReference type="SAM" id="MobiDB-lite"/>
    </source>
</evidence>
<dbReference type="AlphaFoldDB" id="A0A843VB86"/>
<keyword evidence="3" id="KW-1185">Reference proteome</keyword>
<evidence type="ECO:0000313" key="2">
    <source>
        <dbReference type="EMBL" id="MQL93721.1"/>
    </source>
</evidence>
<feature type="region of interest" description="Disordered" evidence="1">
    <location>
        <begin position="80"/>
        <end position="118"/>
    </location>
</feature>
<comment type="caution">
    <text evidence="2">The sequence shown here is derived from an EMBL/GenBank/DDBJ whole genome shotgun (WGS) entry which is preliminary data.</text>
</comment>
<feature type="region of interest" description="Disordered" evidence="1">
    <location>
        <begin position="153"/>
        <end position="182"/>
    </location>
</feature>
<dbReference type="EMBL" id="NMUH01001590">
    <property type="protein sequence ID" value="MQL93721.1"/>
    <property type="molecule type" value="Genomic_DNA"/>
</dbReference>
<feature type="compositionally biased region" description="Basic and acidic residues" evidence="1">
    <location>
        <begin position="166"/>
        <end position="180"/>
    </location>
</feature>
<protein>
    <submittedName>
        <fullName evidence="2">Uncharacterized protein</fullName>
    </submittedName>
</protein>
<sequence length="677" mass="74235">TRGFKFQQSKPSRQTGFGPSAVLGGFSDSNAVAGPPLRSAASSHFFSGGLLATAVLFGVSAPLAMASSSGSTRSRIDQFFASRKKTPPPSKNEKAVDGSRNSMEVSPSTKGTLDRYLVKSPDARSPVELLKEQQSPLKSGIVKRNLTLEMNLDSDVHVKPVSPSRSSRDGESSSKAEDQTRIQTGLNFEAFADDNGPNDTYIGEKITETPSEGTENLELRRFANDFLSLYCSELPSAIHVEVDQKLNGQKRNCSPSLVIVNSKLCAKKQCLTAQKDFPTEVNNLPSEGCSQLEGSARRIESEEAVMGHPLELDVYESCRESSMAERESFAGLRKCSNTPTSGSHVGGCYTPASVNVSCSRKTTRSAYRNSIFSPGEEFWNEAIQVADCLFAPIDRPSSLNVFEAEKVQIELDPLKGGRALPPQGTKDIPGIKRSSEAKTLDLAVCLRIKDKDIETVPQHNEASPLPVRHFDFSHEENNFDERHSENRKANIGYVNGKIIERSNVLCYPEATADKLASEEILLKSSTTSVDMNVVPSLAGESPRTSDNILNLKAEECEQMERSYHETPLNDKGGVHDPNLPNIDEETRSHSAVNLKYNDAVSTPSSSMPLKDSLQLSSWLSSELCSVYMKKGISKLYPWQVDCLQVDGVLEKRNLVYCASTRYVCEIFIIPMIHSLLN</sequence>
<reference evidence="2" key="1">
    <citation type="submission" date="2017-07" db="EMBL/GenBank/DDBJ databases">
        <title>Taro Niue Genome Assembly and Annotation.</title>
        <authorList>
            <person name="Atibalentja N."/>
            <person name="Keating K."/>
            <person name="Fields C.J."/>
        </authorList>
    </citation>
    <scope>NUCLEOTIDE SEQUENCE</scope>
    <source>
        <strain evidence="2">Niue_2</strain>
        <tissue evidence="2">Leaf</tissue>
    </source>
</reference>
<feature type="non-terminal residue" evidence="2">
    <location>
        <position position="1"/>
    </location>
</feature>
<feature type="compositionally biased region" description="Polar residues" evidence="1">
    <location>
        <begin position="99"/>
        <end position="111"/>
    </location>
</feature>
<dbReference type="Proteomes" id="UP000652761">
    <property type="component" value="Unassembled WGS sequence"/>
</dbReference>
<dbReference type="OrthoDB" id="2320933at2759"/>
<organism evidence="2 3">
    <name type="scientific">Colocasia esculenta</name>
    <name type="common">Wild taro</name>
    <name type="synonym">Arum esculentum</name>
    <dbReference type="NCBI Taxonomy" id="4460"/>
    <lineage>
        <taxon>Eukaryota</taxon>
        <taxon>Viridiplantae</taxon>
        <taxon>Streptophyta</taxon>
        <taxon>Embryophyta</taxon>
        <taxon>Tracheophyta</taxon>
        <taxon>Spermatophyta</taxon>
        <taxon>Magnoliopsida</taxon>
        <taxon>Liliopsida</taxon>
        <taxon>Araceae</taxon>
        <taxon>Aroideae</taxon>
        <taxon>Colocasieae</taxon>
        <taxon>Colocasia</taxon>
    </lineage>
</organism>
<name>A0A843VB86_COLES</name>